<keyword evidence="2" id="KW-1185">Reference proteome</keyword>
<dbReference type="EMBL" id="FCOL02000096">
    <property type="protein sequence ID" value="SAL83397.1"/>
    <property type="molecule type" value="Genomic_DNA"/>
</dbReference>
<accession>A0A158KQK0</accession>
<sequence>MVFASLTSEPRHAVRPDKYDGYEYRCVLEGCQCMRDARCQIDKVPGMKDLVAFIHFEIDFTFDALHRYRAINRMHRHPFASRKNDPHDLEALLLEQRRGSSLFEHGSER</sequence>
<protein>
    <submittedName>
        <fullName evidence="1">Uncharacterized protein</fullName>
    </submittedName>
</protein>
<reference evidence="1" key="1">
    <citation type="submission" date="2016-01" db="EMBL/GenBank/DDBJ databases">
        <authorList>
            <person name="Peeters C."/>
        </authorList>
    </citation>
    <scope>NUCLEOTIDE SEQUENCE [LARGE SCALE GENOMIC DNA]</scope>
    <source>
        <strain evidence="1">LMG 22937</strain>
    </source>
</reference>
<proteinExistence type="predicted"/>
<gene>
    <name evidence="1" type="ORF">AWB67_06396</name>
</gene>
<evidence type="ECO:0000313" key="2">
    <source>
        <dbReference type="Proteomes" id="UP000054925"/>
    </source>
</evidence>
<organism evidence="1 2">
    <name type="scientific">Caballeronia terrestris</name>
    <dbReference type="NCBI Taxonomy" id="1226301"/>
    <lineage>
        <taxon>Bacteria</taxon>
        <taxon>Pseudomonadati</taxon>
        <taxon>Pseudomonadota</taxon>
        <taxon>Betaproteobacteria</taxon>
        <taxon>Burkholderiales</taxon>
        <taxon>Burkholderiaceae</taxon>
        <taxon>Caballeronia</taxon>
    </lineage>
</organism>
<evidence type="ECO:0000313" key="1">
    <source>
        <dbReference type="EMBL" id="SAL83397.1"/>
    </source>
</evidence>
<dbReference type="AlphaFoldDB" id="A0A158KQK0"/>
<comment type="caution">
    <text evidence="1">The sequence shown here is derived from an EMBL/GenBank/DDBJ whole genome shotgun (WGS) entry which is preliminary data.</text>
</comment>
<dbReference type="Proteomes" id="UP000054925">
    <property type="component" value="Unassembled WGS sequence"/>
</dbReference>
<name>A0A158KQK0_9BURK</name>